<dbReference type="Proteomes" id="UP001607157">
    <property type="component" value="Unassembled WGS sequence"/>
</dbReference>
<evidence type="ECO:0000256" key="3">
    <source>
        <dbReference type="ARBA" id="ARBA00022603"/>
    </source>
</evidence>
<evidence type="ECO:0000256" key="2">
    <source>
        <dbReference type="ARBA" id="ARBA00012534"/>
    </source>
</evidence>
<dbReference type="InterPro" id="IPR029063">
    <property type="entry name" value="SAM-dependent_MTases_sf"/>
</dbReference>
<feature type="domain" description="CheR-type methyltransferase" evidence="6">
    <location>
        <begin position="1"/>
        <end position="268"/>
    </location>
</feature>
<comment type="caution">
    <text evidence="7">The sequence shown here is derived from an EMBL/GenBank/DDBJ whole genome shotgun (WGS) entry which is preliminary data.</text>
</comment>
<keyword evidence="8" id="KW-1185">Reference proteome</keyword>
<proteinExistence type="predicted"/>
<dbReference type="PANTHER" id="PTHR24422:SF19">
    <property type="entry name" value="CHEMOTAXIS PROTEIN METHYLTRANSFERASE"/>
    <property type="match status" value="1"/>
</dbReference>
<keyword evidence="4" id="KW-0808">Transferase</keyword>
<accession>A0ABW7I5D1</accession>
<dbReference type="InterPro" id="IPR000780">
    <property type="entry name" value="CheR_MeTrfase"/>
</dbReference>
<dbReference type="InterPro" id="IPR050903">
    <property type="entry name" value="Bact_Chemotaxis_MeTrfase"/>
</dbReference>
<evidence type="ECO:0000256" key="5">
    <source>
        <dbReference type="ARBA" id="ARBA00022691"/>
    </source>
</evidence>
<dbReference type="Gene3D" id="1.10.155.10">
    <property type="entry name" value="Chemotaxis receptor methyltransferase CheR, N-terminal domain"/>
    <property type="match status" value="1"/>
</dbReference>
<dbReference type="GO" id="GO:0008168">
    <property type="term" value="F:methyltransferase activity"/>
    <property type="evidence" value="ECO:0007669"/>
    <property type="project" value="UniProtKB-KW"/>
</dbReference>
<dbReference type="PRINTS" id="PR00996">
    <property type="entry name" value="CHERMTFRASE"/>
</dbReference>
<dbReference type="SUPFAM" id="SSF53335">
    <property type="entry name" value="S-adenosyl-L-methionine-dependent methyltransferases"/>
    <property type="match status" value="1"/>
</dbReference>
<evidence type="ECO:0000313" key="8">
    <source>
        <dbReference type="Proteomes" id="UP001607157"/>
    </source>
</evidence>
<evidence type="ECO:0000256" key="4">
    <source>
        <dbReference type="ARBA" id="ARBA00022679"/>
    </source>
</evidence>
<comment type="catalytic activity">
    <reaction evidence="1">
        <text>L-glutamyl-[protein] + S-adenosyl-L-methionine = [protein]-L-glutamate 5-O-methyl ester + S-adenosyl-L-homocysteine</text>
        <dbReference type="Rhea" id="RHEA:24452"/>
        <dbReference type="Rhea" id="RHEA-COMP:10208"/>
        <dbReference type="Rhea" id="RHEA-COMP:10311"/>
        <dbReference type="ChEBI" id="CHEBI:29973"/>
        <dbReference type="ChEBI" id="CHEBI:57856"/>
        <dbReference type="ChEBI" id="CHEBI:59789"/>
        <dbReference type="ChEBI" id="CHEBI:82795"/>
        <dbReference type="EC" id="2.1.1.80"/>
    </reaction>
</comment>
<gene>
    <name evidence="7" type="ORF">ACGRVM_05630</name>
</gene>
<dbReference type="InterPro" id="IPR036804">
    <property type="entry name" value="CheR_N_sf"/>
</dbReference>
<dbReference type="Gene3D" id="3.40.50.150">
    <property type="entry name" value="Vaccinia Virus protein VP39"/>
    <property type="match status" value="1"/>
</dbReference>
<dbReference type="SUPFAM" id="SSF47757">
    <property type="entry name" value="Chemotaxis receptor methyltransferase CheR, N-terminal domain"/>
    <property type="match status" value="1"/>
</dbReference>
<keyword evidence="3 7" id="KW-0489">Methyltransferase</keyword>
<dbReference type="EC" id="2.1.1.80" evidence="2"/>
<dbReference type="SMART" id="SM00138">
    <property type="entry name" value="MeTrc"/>
    <property type="match status" value="1"/>
</dbReference>
<evidence type="ECO:0000259" key="6">
    <source>
        <dbReference type="PROSITE" id="PS50123"/>
    </source>
</evidence>
<organism evidence="7 8">
    <name type="scientific">Roseovarius aquimarinus</name>
    <dbReference type="NCBI Taxonomy" id="1229156"/>
    <lineage>
        <taxon>Bacteria</taxon>
        <taxon>Pseudomonadati</taxon>
        <taxon>Pseudomonadota</taxon>
        <taxon>Alphaproteobacteria</taxon>
        <taxon>Rhodobacterales</taxon>
        <taxon>Roseobacteraceae</taxon>
        <taxon>Roseovarius</taxon>
    </lineage>
</organism>
<dbReference type="PROSITE" id="PS50123">
    <property type="entry name" value="CHER"/>
    <property type="match status" value="1"/>
</dbReference>
<dbReference type="EMBL" id="JBIHMM010000001">
    <property type="protein sequence ID" value="MFH0253361.1"/>
    <property type="molecule type" value="Genomic_DNA"/>
</dbReference>
<dbReference type="InterPro" id="IPR022642">
    <property type="entry name" value="CheR_C"/>
</dbReference>
<sequence>MSHMDQGGFEAVRDWISLRCGISYPPPKADLLRQRMGRVLRRFGYADLNRLAQELQPAGLEEVQLAVMHAASINHTYFFREPEILERFITEMAPALARGEDLRIWSAACSSGEEVYTIAMLLAQRMGPDVLRRVSILGTDISGPMVERAELGIFPERQFSQTDPAILGRWFTPTGIGQFRVRPALRDVCTFRRMNLKATPYPFKRAFHAIFCRNILYYFDHQDQAATVRALYDMAVPGGLLVTSVTESISHLGSNWQQIATGIFRRPA</sequence>
<evidence type="ECO:0000313" key="7">
    <source>
        <dbReference type="EMBL" id="MFH0253361.1"/>
    </source>
</evidence>
<reference evidence="7 8" key="1">
    <citation type="submission" date="2024-10" db="EMBL/GenBank/DDBJ databases">
        <authorList>
            <person name="Yang X.-N."/>
        </authorList>
    </citation>
    <scope>NUCLEOTIDE SEQUENCE [LARGE SCALE GENOMIC DNA]</scope>
    <source>
        <strain evidence="7 8">CAU 1059</strain>
    </source>
</reference>
<dbReference type="GO" id="GO:0032259">
    <property type="term" value="P:methylation"/>
    <property type="evidence" value="ECO:0007669"/>
    <property type="project" value="UniProtKB-KW"/>
</dbReference>
<dbReference type="PANTHER" id="PTHR24422">
    <property type="entry name" value="CHEMOTAXIS PROTEIN METHYLTRANSFERASE"/>
    <property type="match status" value="1"/>
</dbReference>
<protein>
    <recommendedName>
        <fullName evidence="2">protein-glutamate O-methyltransferase</fullName>
        <ecNumber evidence="2">2.1.1.80</ecNumber>
    </recommendedName>
</protein>
<dbReference type="Pfam" id="PF01739">
    <property type="entry name" value="CheR"/>
    <property type="match status" value="1"/>
</dbReference>
<keyword evidence="5" id="KW-0949">S-adenosyl-L-methionine</keyword>
<dbReference type="RefSeq" id="WP_377167798.1">
    <property type="nucleotide sequence ID" value="NZ_JBHTJC010000001.1"/>
</dbReference>
<evidence type="ECO:0000256" key="1">
    <source>
        <dbReference type="ARBA" id="ARBA00001541"/>
    </source>
</evidence>
<dbReference type="CDD" id="cd02440">
    <property type="entry name" value="AdoMet_MTases"/>
    <property type="match status" value="1"/>
</dbReference>
<name>A0ABW7I5D1_9RHOB</name>